<proteinExistence type="predicted"/>
<keyword evidence="1" id="KW-1133">Transmembrane helix</keyword>
<dbReference type="Proteomes" id="UP001480595">
    <property type="component" value="Unassembled WGS sequence"/>
</dbReference>
<dbReference type="EMBL" id="JAQQWL010000002">
    <property type="protein sequence ID" value="KAK8087229.1"/>
    <property type="molecule type" value="Genomic_DNA"/>
</dbReference>
<keyword evidence="1" id="KW-0472">Membrane</keyword>
<dbReference type="GeneID" id="92086675"/>
<accession>A0ABR1WVS2</accession>
<name>A0ABR1WVS2_9PEZI</name>
<evidence type="ECO:0000256" key="1">
    <source>
        <dbReference type="SAM" id="Phobius"/>
    </source>
</evidence>
<keyword evidence="3" id="KW-1185">Reference proteome</keyword>
<sequence length="325" mass="35408">MSPGLRNPAIKENLGTSRYTATRKFIYDGQVKLPKPQERTLYYKAVSMKLQMLILCLSSSFPNSSFLAFTEVFLGMPKRASQCPAVPRDGDAELGLLPRSRDLSGLHKIGEGSPTGSHVVQCNEFCIKASRLVTACSAIISSQSPLPKAFILGTAFLRHVKRASGTATRIMDREGMLNTPVTAPYQLVELNEIYPSHPIHVQPETNNFVVFNVSTANGQNAITPAVICAIVFGILSIGCTIGTAIWVESRRKREQALPRRARPGLEAGSHLTPDAQSFIDCVRMSHDPDEAHDGIELPPIAHISTISLPGPHAMPVRHLPSPTQQ</sequence>
<keyword evidence="1" id="KW-0812">Transmembrane</keyword>
<evidence type="ECO:0000313" key="3">
    <source>
        <dbReference type="Proteomes" id="UP001480595"/>
    </source>
</evidence>
<protein>
    <submittedName>
        <fullName evidence="2">Uncharacterized protein</fullName>
    </submittedName>
</protein>
<feature type="transmembrane region" description="Helical" evidence="1">
    <location>
        <begin position="221"/>
        <end position="247"/>
    </location>
</feature>
<comment type="caution">
    <text evidence="2">The sequence shown here is derived from an EMBL/GenBank/DDBJ whole genome shotgun (WGS) entry which is preliminary data.</text>
</comment>
<organism evidence="2 3">
    <name type="scientific">Apiospora phragmitis</name>
    <dbReference type="NCBI Taxonomy" id="2905665"/>
    <lineage>
        <taxon>Eukaryota</taxon>
        <taxon>Fungi</taxon>
        <taxon>Dikarya</taxon>
        <taxon>Ascomycota</taxon>
        <taxon>Pezizomycotina</taxon>
        <taxon>Sordariomycetes</taxon>
        <taxon>Xylariomycetidae</taxon>
        <taxon>Amphisphaeriales</taxon>
        <taxon>Apiosporaceae</taxon>
        <taxon>Apiospora</taxon>
    </lineage>
</organism>
<dbReference type="RefSeq" id="XP_066721753.1">
    <property type="nucleotide sequence ID" value="XM_066853612.1"/>
</dbReference>
<reference evidence="2 3" key="1">
    <citation type="submission" date="2023-01" db="EMBL/GenBank/DDBJ databases">
        <title>Analysis of 21 Apiospora genomes using comparative genomics revels a genus with tremendous synthesis potential of carbohydrate active enzymes and secondary metabolites.</title>
        <authorList>
            <person name="Sorensen T."/>
        </authorList>
    </citation>
    <scope>NUCLEOTIDE SEQUENCE [LARGE SCALE GENOMIC DNA]</scope>
    <source>
        <strain evidence="2 3">CBS 135458</strain>
    </source>
</reference>
<evidence type="ECO:0000313" key="2">
    <source>
        <dbReference type="EMBL" id="KAK8087229.1"/>
    </source>
</evidence>
<gene>
    <name evidence="2" type="ORF">PG994_002203</name>
</gene>